<evidence type="ECO:0000256" key="6">
    <source>
        <dbReference type="SAM" id="MobiDB-lite"/>
    </source>
</evidence>
<organism evidence="8 9">
    <name type="scientific">Pleurostoma richardsiae</name>
    <dbReference type="NCBI Taxonomy" id="41990"/>
    <lineage>
        <taxon>Eukaryota</taxon>
        <taxon>Fungi</taxon>
        <taxon>Dikarya</taxon>
        <taxon>Ascomycota</taxon>
        <taxon>Pezizomycotina</taxon>
        <taxon>Sordariomycetes</taxon>
        <taxon>Sordariomycetidae</taxon>
        <taxon>Calosphaeriales</taxon>
        <taxon>Pleurostomataceae</taxon>
        <taxon>Pleurostoma</taxon>
    </lineage>
</organism>
<gene>
    <name evidence="8" type="ORF">NKR23_g6370</name>
</gene>
<dbReference type="InterPro" id="IPR038765">
    <property type="entry name" value="Papain-like_cys_pep_sf"/>
</dbReference>
<feature type="compositionally biased region" description="Acidic residues" evidence="6">
    <location>
        <begin position="841"/>
        <end position="853"/>
    </location>
</feature>
<dbReference type="Gene3D" id="3.40.395.10">
    <property type="entry name" value="Adenoviral Proteinase, Chain A"/>
    <property type="match status" value="1"/>
</dbReference>
<feature type="region of interest" description="Disordered" evidence="6">
    <location>
        <begin position="38"/>
        <end position="102"/>
    </location>
</feature>
<dbReference type="PANTHER" id="PTHR46896:SF3">
    <property type="entry name" value="FI06413P-RELATED"/>
    <property type="match status" value="1"/>
</dbReference>
<accession>A0AA38RWQ2</accession>
<evidence type="ECO:0000256" key="3">
    <source>
        <dbReference type="ARBA" id="ARBA00022670"/>
    </source>
</evidence>
<feature type="region of interest" description="Disordered" evidence="6">
    <location>
        <begin position="142"/>
        <end position="282"/>
    </location>
</feature>
<feature type="region of interest" description="Disordered" evidence="6">
    <location>
        <begin position="297"/>
        <end position="369"/>
    </location>
</feature>
<keyword evidence="3" id="KW-0645">Protease</keyword>
<sequence length="1014" mass="112620">MRCSDCLMKDADCDNGGNSAAASQDKGCWCRNETTELFTPASPPRQLRLQTEPESEQKSPKSSSCQLHLTLTGHDPSRITLADDLGAPPPESANRQPKWDPFERYWSKANSFPDYGRQPPNGTMLSRLKAIIPGYIPINTLSGRAHKDSNDMPPKSAATQTEESDHYPRPKRRKTSHNPGDDIVELEHAPGNSSRARSERRGSPSTASGSNSRTGPGIDEFRRLDGIASPNRKKRPRHKPGGFTSALKPNARLTSIRPTDARLEPIEDSGEDDLAGDGRPQKNKKIRSAMYDTRPHSQNVFRVPSGSESDDQISVQETGSSASKLPTRRTRVATQSLAARRKQTGEDIDASEDELQIKSRPSAPRTRVKPVDLTLSSSDKATVTSRADIKPTEFVKQAGNAPPGGNLRATVTKAFCVPTFVYPESPGAGPDAYDQPCELVVEPEFSRKLIPIGPDGKPIPQLLWLRVTLGNRVQSISYCPSSAILKLRQRIQPSTDGAGALLMIKFASPDVARQVIRWAEQIENYGEANIDLWEIQESELQKTWDNKLNEIIHNKERRPSMPDDVKLLEHNEAARMKRPPGATIAKADPSLPAARSFLRHNMKPGEPSTVEETSFLSDIVEDARLGRRFGRTRAATRSSQPLVREPSPVLVAWTEQNRDWAKDWRVDLCYRRTTISKDDIVRLDEGQFLNDSIITFYLKYLHGKLEEENKALADKVYIFNSFFYEKLTAKKGRGINYEGVQSWTAKTDLLAHDYIVVPINEASHWWVAIICNASAILPSSAVKDEVKIEETLHSRPSGDFASDSLDGGELGGPDESHPKGHTSRLPAVTRTMSHISINSDVDNDGDVEGEVVEDSVNRENAVDLSRSSDAGREESNSDVGATDNIKTSRSSKKRTAPVRKYDPKQPRIVTLDSLGSPHSAVSTNLRAYLMAEIKHKKNIEIEDPGPMGMTVRDIPLQDNFTDCGVYLLGYIREFMKNPDRFASDVLRKTERRIKSSFFGCRVGHTSIQFSKQVI</sequence>
<dbReference type="InterPro" id="IPR057501">
    <property type="entry name" value="DeUb_enz_PH"/>
</dbReference>
<feature type="compositionally biased region" description="Polar residues" evidence="6">
    <location>
        <begin position="203"/>
        <end position="214"/>
    </location>
</feature>
<feature type="compositionally biased region" description="Acidic residues" evidence="6">
    <location>
        <begin position="266"/>
        <end position="275"/>
    </location>
</feature>
<dbReference type="PROSITE" id="PS50600">
    <property type="entry name" value="ULP_PROTEASE"/>
    <property type="match status" value="1"/>
</dbReference>
<reference evidence="8" key="1">
    <citation type="submission" date="2022-07" db="EMBL/GenBank/DDBJ databases">
        <title>Fungi with potential for degradation of polypropylene.</title>
        <authorList>
            <person name="Gostincar C."/>
        </authorList>
    </citation>
    <scope>NUCLEOTIDE SEQUENCE</scope>
    <source>
        <strain evidence="8">EXF-13308</strain>
    </source>
</reference>
<dbReference type="PANTHER" id="PTHR46896">
    <property type="entry name" value="SENTRIN-SPECIFIC PROTEASE"/>
    <property type="match status" value="1"/>
</dbReference>
<proteinExistence type="inferred from homology"/>
<keyword evidence="4" id="KW-0833">Ubl conjugation pathway</keyword>
<comment type="caution">
    <text evidence="8">The sequence shown here is derived from an EMBL/GenBank/DDBJ whole genome shotgun (WGS) entry which is preliminary data.</text>
</comment>
<dbReference type="Proteomes" id="UP001174694">
    <property type="component" value="Unassembled WGS sequence"/>
</dbReference>
<dbReference type="GO" id="GO:0006508">
    <property type="term" value="P:proteolysis"/>
    <property type="evidence" value="ECO:0007669"/>
    <property type="project" value="UniProtKB-KW"/>
</dbReference>
<keyword evidence="9" id="KW-1185">Reference proteome</keyword>
<keyword evidence="5" id="KW-0378">Hydrolase</keyword>
<evidence type="ECO:0000313" key="8">
    <source>
        <dbReference type="EMBL" id="KAJ9143870.1"/>
    </source>
</evidence>
<keyword evidence="2" id="KW-0597">Phosphoprotein</keyword>
<feature type="domain" description="Ubiquitin-like protease family profile" evidence="7">
    <location>
        <begin position="673"/>
        <end position="974"/>
    </location>
</feature>
<dbReference type="InterPro" id="IPR051947">
    <property type="entry name" value="Sentrin-specific_protease"/>
</dbReference>
<dbReference type="AlphaFoldDB" id="A0AA38RWQ2"/>
<name>A0AA38RWQ2_9PEZI</name>
<evidence type="ECO:0000256" key="1">
    <source>
        <dbReference type="ARBA" id="ARBA00005234"/>
    </source>
</evidence>
<comment type="similarity">
    <text evidence="1">Belongs to the peptidase C48 family.</text>
</comment>
<dbReference type="Pfam" id="PF25424">
    <property type="entry name" value="PH_35"/>
    <property type="match status" value="1"/>
</dbReference>
<dbReference type="GO" id="GO:0005737">
    <property type="term" value="C:cytoplasm"/>
    <property type="evidence" value="ECO:0007669"/>
    <property type="project" value="TreeGrafter"/>
</dbReference>
<dbReference type="GO" id="GO:0016926">
    <property type="term" value="P:protein desumoylation"/>
    <property type="evidence" value="ECO:0007669"/>
    <property type="project" value="TreeGrafter"/>
</dbReference>
<dbReference type="GO" id="GO:0070139">
    <property type="term" value="F:SUMO-specific endopeptidase activity"/>
    <property type="evidence" value="ECO:0007669"/>
    <property type="project" value="TreeGrafter"/>
</dbReference>
<evidence type="ECO:0000259" key="7">
    <source>
        <dbReference type="PROSITE" id="PS50600"/>
    </source>
</evidence>
<dbReference type="EMBL" id="JANBVO010000018">
    <property type="protein sequence ID" value="KAJ9143870.1"/>
    <property type="molecule type" value="Genomic_DNA"/>
</dbReference>
<feature type="compositionally biased region" description="Polar residues" evidence="6">
    <location>
        <begin position="312"/>
        <end position="324"/>
    </location>
</feature>
<feature type="compositionally biased region" description="Basic residues" evidence="6">
    <location>
        <begin position="231"/>
        <end position="240"/>
    </location>
</feature>
<evidence type="ECO:0000256" key="2">
    <source>
        <dbReference type="ARBA" id="ARBA00022553"/>
    </source>
</evidence>
<evidence type="ECO:0000256" key="4">
    <source>
        <dbReference type="ARBA" id="ARBA00022786"/>
    </source>
</evidence>
<dbReference type="GO" id="GO:0005634">
    <property type="term" value="C:nucleus"/>
    <property type="evidence" value="ECO:0007669"/>
    <property type="project" value="TreeGrafter"/>
</dbReference>
<evidence type="ECO:0000313" key="9">
    <source>
        <dbReference type="Proteomes" id="UP001174694"/>
    </source>
</evidence>
<evidence type="ECO:0000256" key="5">
    <source>
        <dbReference type="ARBA" id="ARBA00022801"/>
    </source>
</evidence>
<dbReference type="Pfam" id="PF02902">
    <property type="entry name" value="Peptidase_C48"/>
    <property type="match status" value="1"/>
</dbReference>
<dbReference type="SUPFAM" id="SSF54001">
    <property type="entry name" value="Cysteine proteinases"/>
    <property type="match status" value="1"/>
</dbReference>
<dbReference type="InterPro" id="IPR003653">
    <property type="entry name" value="Peptidase_C48_C"/>
</dbReference>
<feature type="region of interest" description="Disordered" evidence="6">
    <location>
        <begin position="793"/>
        <end position="900"/>
    </location>
</feature>
<protein>
    <submittedName>
        <fullName evidence="8">Sphingomyelin phosphodiesterase 2</fullName>
    </submittedName>
</protein>